<feature type="region of interest" description="Disordered" evidence="13">
    <location>
        <begin position="137"/>
        <end position="173"/>
    </location>
</feature>
<keyword evidence="6 12" id="KW-0863">Zinc-finger</keyword>
<dbReference type="CDD" id="cd07765">
    <property type="entry name" value="KRAB_A-box"/>
    <property type="match status" value="1"/>
</dbReference>
<dbReference type="PROSITE" id="PS00028">
    <property type="entry name" value="ZINC_FINGER_C2H2_1"/>
    <property type="match status" value="7"/>
</dbReference>
<keyword evidence="8" id="KW-0805">Transcription regulation</keyword>
<evidence type="ECO:0000256" key="2">
    <source>
        <dbReference type="ARBA" id="ARBA00004123"/>
    </source>
</evidence>
<dbReference type="SUPFAM" id="SSF109640">
    <property type="entry name" value="KRAB domain (Kruppel-associated box)"/>
    <property type="match status" value="1"/>
</dbReference>
<dbReference type="PANTHER" id="PTHR24381">
    <property type="entry name" value="ZINC FINGER PROTEIN"/>
    <property type="match status" value="1"/>
</dbReference>
<keyword evidence="16" id="KW-1185">Reference proteome</keyword>
<comment type="function">
    <text evidence="1">May be involved in transcriptional regulation.</text>
</comment>
<evidence type="ECO:0000313" key="16">
    <source>
        <dbReference type="Proteomes" id="UP000694569"/>
    </source>
</evidence>
<reference evidence="15" key="1">
    <citation type="submission" date="2025-08" db="UniProtKB">
        <authorList>
            <consortium name="Ensembl"/>
        </authorList>
    </citation>
    <scope>IDENTIFICATION</scope>
</reference>
<sequence>MNKDFSPIYERLLRITMEILYLLTGEDYKIVKNPNETWSQKTQRPNMVPPPHSLIHEQKILELTNTIIQLLTGEVPIRCEDVTVYLSMEEWEYLEGHKDLYKDVMMEDNKPYKLMDAPIKNDAADVSDKKVLCADDETDLNINPNPEEKCTRVNQGQKRKTHPMSNARDDEQSISTDIYSSTEDRKAESILRKDGNHADPVVCTPTGYTQQSCSYFMEDLASKEERTLKDIAFFGTTNHTKEEYPYTHMEKELDAFEVGNCWNPDIYSSTEHLPAEYTSTVTKDGSELCDEGHLSDMDTTDIDYTLVQIKEESSSDENGNLTNPYRQGEYASNYSLEEESTFCNEGALRRTAVYTETPFTSTSIVGPSTIVYGRNHDNPSQYTVTENTDYMYNTNKTLGQSIYSGRKLAVSRCRRRKNLPLASGNLVQDGALTDGLYNCAECQRYFMDSKDFDKHKKMHKVKKLICSDCGKSFTCSAHLVTHQRSHTGEKPFSCPDCGKRFSNSSYLVVHQRIHTGEKPFTCTDCGKCFSNRSYLLLHKRTHTGEKPFPCPSCGKCFSNSSHLARHQRIHTGEKPFSCLDCGKSFTNSSYLVIHQRIHTGERPFSCSVCGKCFTNRSHLARHKKIHTVEKTL</sequence>
<dbReference type="GO" id="GO:0000981">
    <property type="term" value="F:DNA-binding transcription factor activity, RNA polymerase II-specific"/>
    <property type="evidence" value="ECO:0007669"/>
    <property type="project" value="TreeGrafter"/>
</dbReference>
<dbReference type="FunFam" id="3.30.160.60:FF:002063">
    <property type="entry name" value="RB associated KRAB zinc finger"/>
    <property type="match status" value="1"/>
</dbReference>
<evidence type="ECO:0000256" key="9">
    <source>
        <dbReference type="ARBA" id="ARBA00023125"/>
    </source>
</evidence>
<evidence type="ECO:0000313" key="15">
    <source>
        <dbReference type="Ensembl" id="ENSLLEP00000030154.1"/>
    </source>
</evidence>
<dbReference type="SMART" id="SM00355">
    <property type="entry name" value="ZnF_C2H2"/>
    <property type="match status" value="7"/>
</dbReference>
<evidence type="ECO:0000256" key="12">
    <source>
        <dbReference type="PROSITE-ProRule" id="PRU00042"/>
    </source>
</evidence>
<dbReference type="InterPro" id="IPR036051">
    <property type="entry name" value="KRAB_dom_sf"/>
</dbReference>
<dbReference type="GeneTree" id="ENSGT01150000286944"/>
<dbReference type="Proteomes" id="UP000694569">
    <property type="component" value="Unplaced"/>
</dbReference>
<evidence type="ECO:0000256" key="4">
    <source>
        <dbReference type="ARBA" id="ARBA00022723"/>
    </source>
</evidence>
<evidence type="ECO:0000256" key="7">
    <source>
        <dbReference type="ARBA" id="ARBA00022833"/>
    </source>
</evidence>
<keyword evidence="9" id="KW-0238">DNA-binding</keyword>
<evidence type="ECO:0000256" key="10">
    <source>
        <dbReference type="ARBA" id="ARBA00023163"/>
    </source>
</evidence>
<feature type="domain" description="C2H2-type" evidence="14">
    <location>
        <begin position="548"/>
        <end position="575"/>
    </location>
</feature>
<feature type="domain" description="C2H2-type" evidence="14">
    <location>
        <begin position="576"/>
        <end position="603"/>
    </location>
</feature>
<evidence type="ECO:0000256" key="11">
    <source>
        <dbReference type="ARBA" id="ARBA00023242"/>
    </source>
</evidence>
<feature type="domain" description="C2H2-type" evidence="14">
    <location>
        <begin position="492"/>
        <end position="519"/>
    </location>
</feature>
<dbReference type="FunFam" id="3.30.160.60:FF:000710">
    <property type="entry name" value="Zinc finger protein 768"/>
    <property type="match status" value="1"/>
</dbReference>
<dbReference type="GO" id="GO:0005634">
    <property type="term" value="C:nucleus"/>
    <property type="evidence" value="ECO:0007669"/>
    <property type="project" value="UniProtKB-SubCell"/>
</dbReference>
<evidence type="ECO:0000256" key="3">
    <source>
        <dbReference type="ARBA" id="ARBA00006991"/>
    </source>
</evidence>
<dbReference type="AlphaFoldDB" id="A0A8C5Q0M5"/>
<dbReference type="FunFam" id="3.30.160.60:FF:002090">
    <property type="entry name" value="Zinc finger protein 473"/>
    <property type="match status" value="1"/>
</dbReference>
<protein>
    <recommendedName>
        <fullName evidence="14">C2H2-type domain-containing protein</fullName>
    </recommendedName>
</protein>
<dbReference type="GO" id="GO:0008270">
    <property type="term" value="F:zinc ion binding"/>
    <property type="evidence" value="ECO:0007669"/>
    <property type="project" value="UniProtKB-KW"/>
</dbReference>
<dbReference type="GO" id="GO:0000977">
    <property type="term" value="F:RNA polymerase II transcription regulatory region sequence-specific DNA binding"/>
    <property type="evidence" value="ECO:0007669"/>
    <property type="project" value="TreeGrafter"/>
</dbReference>
<dbReference type="PANTHER" id="PTHR24381:SF447">
    <property type="entry name" value="ZINC FINGER PROTEIN OZF-LIKE"/>
    <property type="match status" value="1"/>
</dbReference>
<keyword evidence="4" id="KW-0479">Metal-binding</keyword>
<feature type="domain" description="C2H2-type" evidence="14">
    <location>
        <begin position="520"/>
        <end position="547"/>
    </location>
</feature>
<organism evidence="15 16">
    <name type="scientific">Leptobrachium leishanense</name>
    <name type="common">Leishan spiny toad</name>
    <dbReference type="NCBI Taxonomy" id="445787"/>
    <lineage>
        <taxon>Eukaryota</taxon>
        <taxon>Metazoa</taxon>
        <taxon>Chordata</taxon>
        <taxon>Craniata</taxon>
        <taxon>Vertebrata</taxon>
        <taxon>Euteleostomi</taxon>
        <taxon>Amphibia</taxon>
        <taxon>Batrachia</taxon>
        <taxon>Anura</taxon>
        <taxon>Pelobatoidea</taxon>
        <taxon>Megophryidae</taxon>
        <taxon>Leptobrachium</taxon>
    </lineage>
</organism>
<evidence type="ECO:0000256" key="8">
    <source>
        <dbReference type="ARBA" id="ARBA00023015"/>
    </source>
</evidence>
<dbReference type="Gene3D" id="6.10.140.140">
    <property type="match status" value="1"/>
</dbReference>
<dbReference type="OrthoDB" id="427030at2759"/>
<keyword evidence="10" id="KW-0804">Transcription</keyword>
<name>A0A8C5Q0M5_9ANUR</name>
<dbReference type="PROSITE" id="PS50157">
    <property type="entry name" value="ZINC_FINGER_C2H2_2"/>
    <property type="match status" value="7"/>
</dbReference>
<keyword evidence="5" id="KW-0677">Repeat</keyword>
<evidence type="ECO:0000256" key="6">
    <source>
        <dbReference type="ARBA" id="ARBA00022771"/>
    </source>
</evidence>
<keyword evidence="7" id="KW-0862">Zinc</keyword>
<dbReference type="SUPFAM" id="SSF57667">
    <property type="entry name" value="beta-beta-alpha zinc fingers"/>
    <property type="match status" value="4"/>
</dbReference>
<proteinExistence type="inferred from homology"/>
<dbReference type="InterPro" id="IPR036236">
    <property type="entry name" value="Znf_C2H2_sf"/>
</dbReference>
<accession>A0A8C5Q0M5</accession>
<dbReference type="Pfam" id="PF00096">
    <property type="entry name" value="zf-C2H2"/>
    <property type="match status" value="6"/>
</dbReference>
<comment type="subcellular location">
    <subcellularLocation>
        <location evidence="2">Nucleus</location>
    </subcellularLocation>
</comment>
<feature type="domain" description="C2H2-type" evidence="14">
    <location>
        <begin position="604"/>
        <end position="631"/>
    </location>
</feature>
<evidence type="ECO:0000256" key="5">
    <source>
        <dbReference type="ARBA" id="ARBA00022737"/>
    </source>
</evidence>
<dbReference type="Pfam" id="PF01352">
    <property type="entry name" value="KRAB"/>
    <property type="match status" value="1"/>
</dbReference>
<feature type="domain" description="C2H2-type" evidence="14">
    <location>
        <begin position="464"/>
        <end position="491"/>
    </location>
</feature>
<evidence type="ECO:0000256" key="13">
    <source>
        <dbReference type="SAM" id="MobiDB-lite"/>
    </source>
</evidence>
<comment type="similarity">
    <text evidence="3">Belongs to the krueppel C2H2-type zinc-finger protein family.</text>
</comment>
<dbReference type="InterPro" id="IPR013087">
    <property type="entry name" value="Znf_C2H2_type"/>
</dbReference>
<dbReference type="FunFam" id="3.30.160.60:FF:000358">
    <property type="entry name" value="zinc finger protein 24"/>
    <property type="match status" value="1"/>
</dbReference>
<evidence type="ECO:0000256" key="1">
    <source>
        <dbReference type="ARBA" id="ARBA00003767"/>
    </source>
</evidence>
<dbReference type="InterPro" id="IPR001909">
    <property type="entry name" value="KRAB"/>
</dbReference>
<feature type="domain" description="C2H2-type" evidence="14">
    <location>
        <begin position="437"/>
        <end position="464"/>
    </location>
</feature>
<reference evidence="15" key="2">
    <citation type="submission" date="2025-09" db="UniProtKB">
        <authorList>
            <consortium name="Ensembl"/>
        </authorList>
    </citation>
    <scope>IDENTIFICATION</scope>
</reference>
<dbReference type="Gene3D" id="3.30.160.60">
    <property type="entry name" value="Classic Zinc Finger"/>
    <property type="match status" value="6"/>
</dbReference>
<dbReference type="FunFam" id="3.30.160.60:FF:001270">
    <property type="entry name" value="zinc finger protein 583 isoform X1"/>
    <property type="match status" value="1"/>
</dbReference>
<keyword evidence="11" id="KW-0539">Nucleus</keyword>
<dbReference type="FunFam" id="3.30.160.60:FF:000478">
    <property type="entry name" value="Zinc finger protein 133"/>
    <property type="match status" value="1"/>
</dbReference>
<evidence type="ECO:0000259" key="14">
    <source>
        <dbReference type="PROSITE" id="PS50157"/>
    </source>
</evidence>
<dbReference type="Ensembl" id="ENSLLET00000031317.1">
    <property type="protein sequence ID" value="ENSLLEP00000030154.1"/>
    <property type="gene ID" value="ENSLLEG00000019125.1"/>
</dbReference>